<evidence type="ECO:0000256" key="9">
    <source>
        <dbReference type="PROSITE-ProRule" id="PRU01213"/>
    </source>
</evidence>
<dbReference type="eggNOG" id="COG4148">
    <property type="taxonomic scope" value="Bacteria"/>
</dbReference>
<evidence type="ECO:0000256" key="8">
    <source>
        <dbReference type="ARBA" id="ARBA00023136"/>
    </source>
</evidence>
<evidence type="ECO:0000256" key="4">
    <source>
        <dbReference type="ARBA" id="ARBA00022519"/>
    </source>
</evidence>
<dbReference type="GO" id="GO:0015098">
    <property type="term" value="F:molybdate ion transmembrane transporter activity"/>
    <property type="evidence" value="ECO:0007669"/>
    <property type="project" value="InterPro"/>
</dbReference>
<keyword evidence="4" id="KW-0997">Cell inner membrane</keyword>
<dbReference type="InterPro" id="IPR050334">
    <property type="entry name" value="Molybdenum_import_ModC"/>
</dbReference>
<dbReference type="PANTHER" id="PTHR43514:SF4">
    <property type="entry name" value="ABC TRANSPORTER I FAMILY MEMBER 10"/>
    <property type="match status" value="1"/>
</dbReference>
<keyword evidence="7" id="KW-1278">Translocase</keyword>
<dbReference type="InterPro" id="IPR004606">
    <property type="entry name" value="Mop_domain"/>
</dbReference>
<keyword evidence="6" id="KW-0067">ATP-binding</keyword>
<keyword evidence="5" id="KW-0547">Nucleotide-binding</keyword>
<name>A0A094L7K1_9GAMM</name>
<dbReference type="PROSITE" id="PS50893">
    <property type="entry name" value="ABC_TRANSPORTER_2"/>
    <property type="match status" value="1"/>
</dbReference>
<feature type="domain" description="Mop" evidence="11">
    <location>
        <begin position="291"/>
        <end position="355"/>
    </location>
</feature>
<evidence type="ECO:0000313" key="13">
    <source>
        <dbReference type="Proteomes" id="UP000054363"/>
    </source>
</evidence>
<keyword evidence="2" id="KW-1003">Cell membrane</keyword>
<dbReference type="SUPFAM" id="SSF52540">
    <property type="entry name" value="P-loop containing nucleoside triphosphate hydrolases"/>
    <property type="match status" value="1"/>
</dbReference>
<dbReference type="EMBL" id="JPER01000004">
    <property type="protein sequence ID" value="KFZ30743.1"/>
    <property type="molecule type" value="Genomic_DNA"/>
</dbReference>
<dbReference type="InterPro" id="IPR003593">
    <property type="entry name" value="AAA+_ATPase"/>
</dbReference>
<evidence type="ECO:0000256" key="1">
    <source>
        <dbReference type="ARBA" id="ARBA00022448"/>
    </source>
</evidence>
<sequence length="355" mass="38838">MNLHIKVAPQTGYFSLQLEQQVPAHGITALFGPSGCGKSSLLSIIAGLDRRRAADVRFGREIWQAGKQWRRPEQRRIGLMLQLPSLLPHLSVMDNILFGYRRVPAAERYVEPEEVITELGLDAFTARQVTELSGGQQQRVALARALLSQSHLLLLDEPLSGLDQQARGPLLQYLRYFAGQYGVPVIWVSHDLDDVVQIADHLLQLEQGRVTSAGPLTEQLRQPPLLFTGGMSVLEGVAKASSEPHHIGVELGAYRLSVPAPAGRAANQSEARLRMRVLARDVSLSKAQQAHSSAANQLPATIVAQHPAAHPAECLVELDVEGQHLLALITHSSWNRLHLAPGDRVYAVVKAVALH</sequence>
<evidence type="ECO:0008006" key="14">
    <source>
        <dbReference type="Google" id="ProtNLM"/>
    </source>
</evidence>
<keyword evidence="1" id="KW-0813">Transport</keyword>
<dbReference type="OrthoDB" id="9802264at2"/>
<dbReference type="SUPFAM" id="SSF50331">
    <property type="entry name" value="MOP-like"/>
    <property type="match status" value="1"/>
</dbReference>
<reference evidence="12 13" key="1">
    <citation type="submission" date="2014-06" db="EMBL/GenBank/DDBJ databases">
        <title>The draft genome sequence of Idiomarina salinarum ISL-52.</title>
        <authorList>
            <person name="Du J."/>
            <person name="Shao Z."/>
        </authorList>
    </citation>
    <scope>NUCLEOTIDE SEQUENCE [LARGE SCALE GENOMIC DNA]</scope>
    <source>
        <strain evidence="12 13">ISL-52</strain>
    </source>
</reference>
<dbReference type="RefSeq" id="WP_051986202.1">
    <property type="nucleotide sequence ID" value="NZ_JPER01000004.1"/>
</dbReference>
<evidence type="ECO:0000256" key="5">
    <source>
        <dbReference type="ARBA" id="ARBA00022741"/>
    </source>
</evidence>
<dbReference type="GO" id="GO:0005524">
    <property type="term" value="F:ATP binding"/>
    <property type="evidence" value="ECO:0007669"/>
    <property type="project" value="UniProtKB-KW"/>
</dbReference>
<dbReference type="InterPro" id="IPR008995">
    <property type="entry name" value="Mo/tungstate-bd_C_term_dom"/>
</dbReference>
<gene>
    <name evidence="12" type="ORF">IDSA_09495</name>
</gene>
<evidence type="ECO:0000256" key="3">
    <source>
        <dbReference type="ARBA" id="ARBA00022505"/>
    </source>
</evidence>
<feature type="domain" description="ABC transporter" evidence="10">
    <location>
        <begin position="1"/>
        <end position="232"/>
    </location>
</feature>
<evidence type="ECO:0000313" key="12">
    <source>
        <dbReference type="EMBL" id="KFZ30743.1"/>
    </source>
</evidence>
<dbReference type="PROSITE" id="PS00211">
    <property type="entry name" value="ABC_TRANSPORTER_1"/>
    <property type="match status" value="1"/>
</dbReference>
<dbReference type="NCBIfam" id="TIGR02142">
    <property type="entry name" value="modC_ABC"/>
    <property type="match status" value="1"/>
</dbReference>
<dbReference type="Gene3D" id="2.40.50.100">
    <property type="match status" value="1"/>
</dbReference>
<comment type="caution">
    <text evidence="12">The sequence shown here is derived from an EMBL/GenBank/DDBJ whole genome shotgun (WGS) entry which is preliminary data.</text>
</comment>
<evidence type="ECO:0000256" key="6">
    <source>
        <dbReference type="ARBA" id="ARBA00022840"/>
    </source>
</evidence>
<dbReference type="Proteomes" id="UP000054363">
    <property type="component" value="Unassembled WGS sequence"/>
</dbReference>
<keyword evidence="8" id="KW-0472">Membrane</keyword>
<evidence type="ECO:0000259" key="10">
    <source>
        <dbReference type="PROSITE" id="PS50893"/>
    </source>
</evidence>
<keyword evidence="13" id="KW-1185">Reference proteome</keyword>
<dbReference type="GO" id="GO:0016020">
    <property type="term" value="C:membrane"/>
    <property type="evidence" value="ECO:0007669"/>
    <property type="project" value="InterPro"/>
</dbReference>
<dbReference type="PANTHER" id="PTHR43514">
    <property type="entry name" value="ABC TRANSPORTER I FAMILY MEMBER 10"/>
    <property type="match status" value="1"/>
</dbReference>
<keyword evidence="3 9" id="KW-0500">Molybdenum</keyword>
<evidence type="ECO:0000259" key="11">
    <source>
        <dbReference type="PROSITE" id="PS51866"/>
    </source>
</evidence>
<protein>
    <recommendedName>
        <fullName evidence="14">Molybdenum ABC transporter ATP-binding protein</fullName>
    </recommendedName>
</protein>
<dbReference type="InterPro" id="IPR011868">
    <property type="entry name" value="ModC_ABC_ATP-bd"/>
</dbReference>
<dbReference type="SMART" id="SM00382">
    <property type="entry name" value="AAA"/>
    <property type="match status" value="1"/>
</dbReference>
<dbReference type="PROSITE" id="PS51866">
    <property type="entry name" value="MOP"/>
    <property type="match status" value="1"/>
</dbReference>
<organism evidence="12 13">
    <name type="scientific">Pseudidiomarina salinarum</name>
    <dbReference type="NCBI Taxonomy" id="435908"/>
    <lineage>
        <taxon>Bacteria</taxon>
        <taxon>Pseudomonadati</taxon>
        <taxon>Pseudomonadota</taxon>
        <taxon>Gammaproteobacteria</taxon>
        <taxon>Alteromonadales</taxon>
        <taxon>Idiomarinaceae</taxon>
        <taxon>Pseudidiomarina</taxon>
    </lineage>
</organism>
<dbReference type="InterPro" id="IPR003439">
    <property type="entry name" value="ABC_transporter-like_ATP-bd"/>
</dbReference>
<dbReference type="AlphaFoldDB" id="A0A094L7K1"/>
<dbReference type="STRING" id="435908.IDSA_09495"/>
<dbReference type="GO" id="GO:0140359">
    <property type="term" value="F:ABC-type transporter activity"/>
    <property type="evidence" value="ECO:0007669"/>
    <property type="project" value="InterPro"/>
</dbReference>
<dbReference type="InterPro" id="IPR027417">
    <property type="entry name" value="P-loop_NTPase"/>
</dbReference>
<dbReference type="InterPro" id="IPR017871">
    <property type="entry name" value="ABC_transporter-like_CS"/>
</dbReference>
<dbReference type="Pfam" id="PF00005">
    <property type="entry name" value="ABC_tran"/>
    <property type="match status" value="1"/>
</dbReference>
<dbReference type="InterPro" id="IPR005116">
    <property type="entry name" value="Transp-assoc_OB_typ1"/>
</dbReference>
<evidence type="ECO:0000256" key="7">
    <source>
        <dbReference type="ARBA" id="ARBA00022967"/>
    </source>
</evidence>
<proteinExistence type="predicted"/>
<evidence type="ECO:0000256" key="2">
    <source>
        <dbReference type="ARBA" id="ARBA00022475"/>
    </source>
</evidence>
<dbReference type="GO" id="GO:0016887">
    <property type="term" value="F:ATP hydrolysis activity"/>
    <property type="evidence" value="ECO:0007669"/>
    <property type="project" value="InterPro"/>
</dbReference>
<dbReference type="Pfam" id="PF03459">
    <property type="entry name" value="TOBE"/>
    <property type="match status" value="1"/>
</dbReference>
<dbReference type="Gene3D" id="3.40.50.300">
    <property type="entry name" value="P-loop containing nucleotide triphosphate hydrolases"/>
    <property type="match status" value="1"/>
</dbReference>
<accession>A0A094L7K1</accession>